<name>A0A0F8W4R6_9ZZZZ</name>
<organism evidence="1">
    <name type="scientific">marine sediment metagenome</name>
    <dbReference type="NCBI Taxonomy" id="412755"/>
    <lineage>
        <taxon>unclassified sequences</taxon>
        <taxon>metagenomes</taxon>
        <taxon>ecological metagenomes</taxon>
    </lineage>
</organism>
<feature type="non-terminal residue" evidence="1">
    <location>
        <position position="317"/>
    </location>
</feature>
<comment type="caution">
    <text evidence="1">The sequence shown here is derived from an EMBL/GenBank/DDBJ whole genome shotgun (WGS) entry which is preliminary data.</text>
</comment>
<reference evidence="1" key="1">
    <citation type="journal article" date="2015" name="Nature">
        <title>Complex archaea that bridge the gap between prokaryotes and eukaryotes.</title>
        <authorList>
            <person name="Spang A."/>
            <person name="Saw J.H."/>
            <person name="Jorgensen S.L."/>
            <person name="Zaremba-Niedzwiedzka K."/>
            <person name="Martijn J."/>
            <person name="Lind A.E."/>
            <person name="van Eijk R."/>
            <person name="Schleper C."/>
            <person name="Guy L."/>
            <person name="Ettema T.J."/>
        </authorList>
    </citation>
    <scope>NUCLEOTIDE SEQUENCE</scope>
</reference>
<sequence length="317" mass="33974">MAEENKPVVLTFGGGLNARQRSADINIEECTEGENFNLDFQSAVLAPRQGIILRAVAPNGEPSRGIAQLVKQDGTISTIIQAGGTVFSWDGTDTGFIEVGTVSPDARLRGPIDSNFTLDNFIIITDLAKIENVKKWTGEVFTDLEHNLGVDFKAKYVTVQTERAIFANVKTGTVDTPHVILASKQGDSEVLTSTTRPAAAASAEDEWFLPTPDLRPINGITFFAKNLLLSTERGRLYAIEGLIAGKDTDGLPFTSIEDFHAGSAVSGDEALINIGNDVAMGLPGRIETLSGVLEFGDVETNDASWWISPLLDGTFGT</sequence>
<dbReference type="EMBL" id="LAZR01067373">
    <property type="protein sequence ID" value="KKK51712.1"/>
    <property type="molecule type" value="Genomic_DNA"/>
</dbReference>
<proteinExistence type="predicted"/>
<evidence type="ECO:0000313" key="1">
    <source>
        <dbReference type="EMBL" id="KKK51712.1"/>
    </source>
</evidence>
<protein>
    <submittedName>
        <fullName evidence="1">Uncharacterized protein</fullName>
    </submittedName>
</protein>
<accession>A0A0F8W4R6</accession>
<gene>
    <name evidence="1" type="ORF">LCGC14_3112210</name>
</gene>
<dbReference type="AlphaFoldDB" id="A0A0F8W4R6"/>